<evidence type="ECO:0000256" key="14">
    <source>
        <dbReference type="ARBA" id="ARBA00048988"/>
    </source>
</evidence>
<evidence type="ECO:0000256" key="11">
    <source>
        <dbReference type="ARBA" id="ARBA00023235"/>
    </source>
</evidence>
<dbReference type="InterPro" id="IPR012340">
    <property type="entry name" value="NA-bd_OB-fold"/>
</dbReference>
<feature type="domain" description="Helicase ATP-binding" evidence="16">
    <location>
        <begin position="275"/>
        <end position="431"/>
    </location>
</feature>
<evidence type="ECO:0000313" key="18">
    <source>
        <dbReference type="EMBL" id="KKQ98756.1"/>
    </source>
</evidence>
<dbReference type="InterPro" id="IPR033454">
    <property type="entry name" value="RecG_wedge"/>
</dbReference>
<dbReference type="GO" id="GO:0005524">
    <property type="term" value="F:ATP binding"/>
    <property type="evidence" value="ECO:0007669"/>
    <property type="project" value="UniProtKB-KW"/>
</dbReference>
<keyword evidence="7 15" id="KW-0067">ATP-binding</keyword>
<dbReference type="InterPro" id="IPR027417">
    <property type="entry name" value="P-loop_NTPase"/>
</dbReference>
<comment type="similarity">
    <text evidence="1 15">Belongs to the helicase family. RecG subfamily.</text>
</comment>
<accession>A0A0G0QAP0</accession>
<dbReference type="Pfam" id="PF17191">
    <property type="entry name" value="RecG_wedge"/>
    <property type="match status" value="1"/>
</dbReference>
<dbReference type="PROSITE" id="PS51194">
    <property type="entry name" value="HELICASE_CTER"/>
    <property type="match status" value="1"/>
</dbReference>
<dbReference type="NCBIfam" id="NF008168">
    <property type="entry name" value="PRK10917.2-2"/>
    <property type="match status" value="1"/>
</dbReference>
<reference evidence="18 19" key="1">
    <citation type="journal article" date="2015" name="Nature">
        <title>rRNA introns, odd ribosomes, and small enigmatic genomes across a large radiation of phyla.</title>
        <authorList>
            <person name="Brown C.T."/>
            <person name="Hug L.A."/>
            <person name="Thomas B.C."/>
            <person name="Sharon I."/>
            <person name="Castelle C.J."/>
            <person name="Singh A."/>
            <person name="Wilkins M.J."/>
            <person name="Williams K.H."/>
            <person name="Banfield J.F."/>
        </authorList>
    </citation>
    <scope>NUCLEOTIDE SEQUENCE [LARGE SCALE GENOMIC DNA]</scope>
</reference>
<dbReference type="InterPro" id="IPR014001">
    <property type="entry name" value="Helicase_ATP-bd"/>
</dbReference>
<dbReference type="InterPro" id="IPR045562">
    <property type="entry name" value="RecG_dom3_C"/>
</dbReference>
<dbReference type="PANTHER" id="PTHR47964:SF1">
    <property type="entry name" value="ATP-DEPENDENT DNA HELICASE HOMOLOG RECG, CHLOROPLASTIC"/>
    <property type="match status" value="1"/>
</dbReference>
<dbReference type="EC" id="5.6.2.4" evidence="13 15"/>
<dbReference type="AlphaFoldDB" id="A0A0G0QAP0"/>
<keyword evidence="10 15" id="KW-0234">DNA repair</keyword>
<dbReference type="SMART" id="SM00487">
    <property type="entry name" value="DEXDc"/>
    <property type="match status" value="1"/>
</dbReference>
<dbReference type="NCBIfam" id="TIGR00643">
    <property type="entry name" value="recG"/>
    <property type="match status" value="1"/>
</dbReference>
<protein>
    <recommendedName>
        <fullName evidence="2 15">ATP-dependent DNA helicase RecG</fullName>
        <ecNumber evidence="13 15">5.6.2.4</ecNumber>
    </recommendedName>
</protein>
<keyword evidence="5 15" id="KW-0378">Hydrolase</keyword>
<evidence type="ECO:0000256" key="6">
    <source>
        <dbReference type="ARBA" id="ARBA00022806"/>
    </source>
</evidence>
<comment type="caution">
    <text evidence="18">The sequence shown here is derived from an EMBL/GenBank/DDBJ whole genome shotgun (WGS) entry which is preliminary data.</text>
</comment>
<dbReference type="SMART" id="SM00490">
    <property type="entry name" value="HELICc"/>
    <property type="match status" value="1"/>
</dbReference>
<evidence type="ECO:0000256" key="8">
    <source>
        <dbReference type="ARBA" id="ARBA00023125"/>
    </source>
</evidence>
<dbReference type="GO" id="GO:0043138">
    <property type="term" value="F:3'-5' DNA helicase activity"/>
    <property type="evidence" value="ECO:0007669"/>
    <property type="project" value="UniProtKB-EC"/>
</dbReference>
<evidence type="ECO:0000256" key="15">
    <source>
        <dbReference type="RuleBase" id="RU363016"/>
    </source>
</evidence>
<dbReference type="Pfam" id="PF00271">
    <property type="entry name" value="Helicase_C"/>
    <property type="match status" value="1"/>
</dbReference>
<evidence type="ECO:0000259" key="17">
    <source>
        <dbReference type="PROSITE" id="PS51194"/>
    </source>
</evidence>
<evidence type="ECO:0000256" key="5">
    <source>
        <dbReference type="ARBA" id="ARBA00022801"/>
    </source>
</evidence>
<comment type="function">
    <text evidence="15">Plays a critical role in recombination and DNA repair. Helps process Holliday junction intermediates to mature products by catalyzing branch migration. Has replication fork regression activity, unwinds stalled or blocked replication forks to make a HJ that can be resolved. Has a DNA unwinding activity characteristic of a DNA helicase with 3'-5' polarity.</text>
</comment>
<evidence type="ECO:0000256" key="1">
    <source>
        <dbReference type="ARBA" id="ARBA00007504"/>
    </source>
</evidence>
<keyword evidence="11" id="KW-0413">Isomerase</keyword>
<dbReference type="EMBL" id="LBWA01000001">
    <property type="protein sequence ID" value="KKQ98756.1"/>
    <property type="molecule type" value="Genomic_DNA"/>
</dbReference>
<evidence type="ECO:0000313" key="19">
    <source>
        <dbReference type="Proteomes" id="UP000034325"/>
    </source>
</evidence>
<evidence type="ECO:0000259" key="16">
    <source>
        <dbReference type="PROSITE" id="PS51192"/>
    </source>
</evidence>
<gene>
    <name evidence="18" type="ORF">UT23_C0001G0037</name>
</gene>
<dbReference type="Gene3D" id="2.40.50.140">
    <property type="entry name" value="Nucleic acid-binding proteins"/>
    <property type="match status" value="1"/>
</dbReference>
<dbReference type="CDD" id="cd17992">
    <property type="entry name" value="DEXHc_RecG"/>
    <property type="match status" value="1"/>
</dbReference>
<name>A0A0G0QAP0_9BACT</name>
<sequence length="674" mass="76715">MELSTPVTKLPLVGPTYARRLEKLGIEKLEDLLYHIPHRYLDYRIVSTIESVQIGETVTIQGNVDSIKNIYTKFGKKIQLAEISDVTGSMQSVWFNQPYLVKNIRKGERYSFSGKAELFDRKMSLMSPEYENIENNQNTVHTARLVPIYPETARLSSKWIRGKIAAVFNTLINEIKEYLPDEILTKSNFPTISESLKYVHYPNELEEAERGRERLAFDELLFYQLKSLYRKNDWQKIKSIYSLKVDKKILEEFKKGLSFTLTVSQERSIQEILTDINKDYPMNRLLEGDVGSGKTIVAAAGSFAAFINGFQSVFMAPTQILAQQHFNTLKNIFDLYKVRVSLVTSEGIKADLGKSDIFVGTHALIHKKLDFDNVALVVIDEQHRFGVEQRAHLVKKTGKGRRSPHILTMTATPIPRTVSLTVYGDLDLSTLDELPEGRKPITTWLVPPEKREGAYGWIREQIQSKKIQAFIICPLIEESQIETMKQIKAATVEYEKLKKVFRPFNVGLLHGRQSAKLKNEVLDAFKKGKVDILVSTPVVEVGIDVANATIMIIEAAERFGLAQLHQLRGRIGRGEKKSYCLLFTESKSQNVQSRLNALKENKSGFELAELDLKLRGPGEMFGTKQHGFPELRIAHWSDTRLIQKARNAAKEAIENPQNFPKLIKKIEPHDIAPN</sequence>
<evidence type="ECO:0000256" key="4">
    <source>
        <dbReference type="ARBA" id="ARBA00022763"/>
    </source>
</evidence>
<evidence type="ECO:0000256" key="9">
    <source>
        <dbReference type="ARBA" id="ARBA00023172"/>
    </source>
</evidence>
<keyword evidence="8" id="KW-0238">DNA-binding</keyword>
<dbReference type="InterPro" id="IPR001650">
    <property type="entry name" value="Helicase_C-like"/>
</dbReference>
<dbReference type="Proteomes" id="UP000034325">
    <property type="component" value="Unassembled WGS sequence"/>
</dbReference>
<keyword evidence="6 15" id="KW-0347">Helicase</keyword>
<dbReference type="SUPFAM" id="SSF50249">
    <property type="entry name" value="Nucleic acid-binding proteins"/>
    <property type="match status" value="1"/>
</dbReference>
<dbReference type="GO" id="GO:0016887">
    <property type="term" value="F:ATP hydrolysis activity"/>
    <property type="evidence" value="ECO:0007669"/>
    <property type="project" value="RHEA"/>
</dbReference>
<comment type="catalytic activity">
    <reaction evidence="12 15">
        <text>Couples ATP hydrolysis with the unwinding of duplex DNA by translocating in the 3'-5' direction.</text>
        <dbReference type="EC" id="5.6.2.4"/>
    </reaction>
</comment>
<dbReference type="SUPFAM" id="SSF52540">
    <property type="entry name" value="P-loop containing nucleoside triphosphate hydrolases"/>
    <property type="match status" value="2"/>
</dbReference>
<feature type="domain" description="Helicase C-terminal" evidence="17">
    <location>
        <begin position="465"/>
        <end position="613"/>
    </location>
</feature>
<evidence type="ECO:0000256" key="7">
    <source>
        <dbReference type="ARBA" id="ARBA00022840"/>
    </source>
</evidence>
<keyword evidence="9 15" id="KW-0233">DNA recombination</keyword>
<dbReference type="NCBIfam" id="NF008165">
    <property type="entry name" value="PRK10917.1-3"/>
    <property type="match status" value="1"/>
</dbReference>
<keyword evidence="4 15" id="KW-0227">DNA damage</keyword>
<dbReference type="GO" id="GO:0003677">
    <property type="term" value="F:DNA binding"/>
    <property type="evidence" value="ECO:0007669"/>
    <property type="project" value="UniProtKB-KW"/>
</dbReference>
<evidence type="ECO:0000256" key="3">
    <source>
        <dbReference type="ARBA" id="ARBA00022741"/>
    </source>
</evidence>
<dbReference type="CDD" id="cd04488">
    <property type="entry name" value="RecG_wedge_OBF"/>
    <property type="match status" value="1"/>
</dbReference>
<dbReference type="GO" id="GO:0006310">
    <property type="term" value="P:DNA recombination"/>
    <property type="evidence" value="ECO:0007669"/>
    <property type="project" value="UniProtKB-UniRule"/>
</dbReference>
<dbReference type="InterPro" id="IPR047112">
    <property type="entry name" value="RecG/Mfd"/>
</dbReference>
<dbReference type="Pfam" id="PF19833">
    <property type="entry name" value="RecG_dom3_C"/>
    <property type="match status" value="1"/>
</dbReference>
<evidence type="ECO:0000256" key="10">
    <source>
        <dbReference type="ARBA" id="ARBA00023204"/>
    </source>
</evidence>
<comment type="catalytic activity">
    <reaction evidence="14 15">
        <text>ATP + H2O = ADP + phosphate + H(+)</text>
        <dbReference type="Rhea" id="RHEA:13065"/>
        <dbReference type="ChEBI" id="CHEBI:15377"/>
        <dbReference type="ChEBI" id="CHEBI:15378"/>
        <dbReference type="ChEBI" id="CHEBI:30616"/>
        <dbReference type="ChEBI" id="CHEBI:43474"/>
        <dbReference type="ChEBI" id="CHEBI:456216"/>
        <dbReference type="EC" id="5.6.2.4"/>
    </reaction>
</comment>
<dbReference type="InterPro" id="IPR011545">
    <property type="entry name" value="DEAD/DEAH_box_helicase_dom"/>
</dbReference>
<dbReference type="Pfam" id="PF00270">
    <property type="entry name" value="DEAD"/>
    <property type="match status" value="1"/>
</dbReference>
<keyword evidence="3 15" id="KW-0547">Nucleotide-binding</keyword>
<dbReference type="PROSITE" id="PS51192">
    <property type="entry name" value="HELICASE_ATP_BIND_1"/>
    <property type="match status" value="1"/>
</dbReference>
<dbReference type="PANTHER" id="PTHR47964">
    <property type="entry name" value="ATP-DEPENDENT DNA HELICASE HOMOLOG RECG, CHLOROPLASTIC"/>
    <property type="match status" value="1"/>
</dbReference>
<dbReference type="Gene3D" id="3.40.50.300">
    <property type="entry name" value="P-loop containing nucleotide triphosphate hydrolases"/>
    <property type="match status" value="2"/>
</dbReference>
<dbReference type="InterPro" id="IPR004609">
    <property type="entry name" value="ATP-dep_DNA_helicase_RecG"/>
</dbReference>
<evidence type="ECO:0000256" key="2">
    <source>
        <dbReference type="ARBA" id="ARBA00017846"/>
    </source>
</evidence>
<dbReference type="PATRIC" id="fig|1618549.4.peg.37"/>
<organism evidence="18 19">
    <name type="scientific">Candidatus Woesebacteria bacterium GW2011_GWA1_39_12</name>
    <dbReference type="NCBI Taxonomy" id="1618549"/>
    <lineage>
        <taxon>Bacteria</taxon>
        <taxon>Candidatus Woeseibacteriota</taxon>
    </lineage>
</organism>
<proteinExistence type="inferred from homology"/>
<dbReference type="GO" id="GO:0006281">
    <property type="term" value="P:DNA repair"/>
    <property type="evidence" value="ECO:0007669"/>
    <property type="project" value="UniProtKB-UniRule"/>
</dbReference>
<evidence type="ECO:0000256" key="13">
    <source>
        <dbReference type="ARBA" id="ARBA00034808"/>
    </source>
</evidence>
<evidence type="ECO:0000256" key="12">
    <source>
        <dbReference type="ARBA" id="ARBA00034617"/>
    </source>
</evidence>